<feature type="transmembrane region" description="Helical" evidence="9">
    <location>
        <begin position="39"/>
        <end position="59"/>
    </location>
</feature>
<keyword evidence="7" id="KW-0067">ATP-binding</keyword>
<name>A0A919B6R7_9ACTN</name>
<dbReference type="GO" id="GO:0005524">
    <property type="term" value="F:ATP binding"/>
    <property type="evidence" value="ECO:0007669"/>
    <property type="project" value="UniProtKB-KW"/>
</dbReference>
<evidence type="ECO:0000256" key="8">
    <source>
        <dbReference type="ARBA" id="ARBA00023012"/>
    </source>
</evidence>
<keyword evidence="8" id="KW-0902">Two-component regulatory system</keyword>
<dbReference type="EC" id="2.7.13.3" evidence="2"/>
<feature type="domain" description="Putative sensor" evidence="11">
    <location>
        <begin position="41"/>
        <end position="235"/>
    </location>
</feature>
<gene>
    <name evidence="12" type="ORF">GCM10010218_42880</name>
</gene>
<feature type="transmembrane region" description="Helical" evidence="9">
    <location>
        <begin position="65"/>
        <end position="83"/>
    </location>
</feature>
<evidence type="ECO:0000256" key="7">
    <source>
        <dbReference type="ARBA" id="ARBA00022840"/>
    </source>
</evidence>
<evidence type="ECO:0000259" key="11">
    <source>
        <dbReference type="Pfam" id="PF13796"/>
    </source>
</evidence>
<dbReference type="RefSeq" id="WP_190131284.1">
    <property type="nucleotide sequence ID" value="NZ_BNBD01000009.1"/>
</dbReference>
<keyword evidence="5" id="KW-0547">Nucleotide-binding</keyword>
<evidence type="ECO:0000256" key="9">
    <source>
        <dbReference type="SAM" id="Phobius"/>
    </source>
</evidence>
<feature type="domain" description="Signal transduction histidine kinase subgroup 3 dimerisation and phosphoacceptor" evidence="10">
    <location>
        <begin position="263"/>
        <end position="326"/>
    </location>
</feature>
<evidence type="ECO:0000256" key="2">
    <source>
        <dbReference type="ARBA" id="ARBA00012438"/>
    </source>
</evidence>
<dbReference type="Pfam" id="PF07730">
    <property type="entry name" value="HisKA_3"/>
    <property type="match status" value="1"/>
</dbReference>
<evidence type="ECO:0000256" key="1">
    <source>
        <dbReference type="ARBA" id="ARBA00000085"/>
    </source>
</evidence>
<evidence type="ECO:0000256" key="3">
    <source>
        <dbReference type="ARBA" id="ARBA00022553"/>
    </source>
</evidence>
<proteinExistence type="predicted"/>
<dbReference type="AlphaFoldDB" id="A0A919B6R7"/>
<evidence type="ECO:0000256" key="6">
    <source>
        <dbReference type="ARBA" id="ARBA00022777"/>
    </source>
</evidence>
<keyword evidence="13" id="KW-1185">Reference proteome</keyword>
<reference evidence="12" key="1">
    <citation type="journal article" date="2014" name="Int. J. Syst. Evol. Microbiol.">
        <title>Complete genome sequence of Corynebacterium casei LMG S-19264T (=DSM 44701T), isolated from a smear-ripened cheese.</title>
        <authorList>
            <consortium name="US DOE Joint Genome Institute (JGI-PGF)"/>
            <person name="Walter F."/>
            <person name="Albersmeier A."/>
            <person name="Kalinowski J."/>
            <person name="Ruckert C."/>
        </authorList>
    </citation>
    <scope>NUCLEOTIDE SEQUENCE</scope>
    <source>
        <strain evidence="12">JCM 4059</strain>
    </source>
</reference>
<dbReference type="CDD" id="cd16917">
    <property type="entry name" value="HATPase_UhpB-NarQ-NarX-like"/>
    <property type="match status" value="1"/>
</dbReference>
<keyword evidence="6 12" id="KW-0418">Kinase</keyword>
<dbReference type="InterPro" id="IPR036890">
    <property type="entry name" value="HATPase_C_sf"/>
</dbReference>
<reference evidence="12" key="2">
    <citation type="submission" date="2020-09" db="EMBL/GenBank/DDBJ databases">
        <authorList>
            <person name="Sun Q."/>
            <person name="Ohkuma M."/>
        </authorList>
    </citation>
    <scope>NUCLEOTIDE SEQUENCE</scope>
    <source>
        <strain evidence="12">JCM 4059</strain>
    </source>
</reference>
<dbReference type="Pfam" id="PF13796">
    <property type="entry name" value="Sensor"/>
    <property type="match status" value="1"/>
</dbReference>
<comment type="caution">
    <text evidence="12">The sequence shown here is derived from an EMBL/GenBank/DDBJ whole genome shotgun (WGS) entry which is preliminary data.</text>
</comment>
<dbReference type="InterPro" id="IPR011712">
    <property type="entry name" value="Sig_transdc_His_kin_sub3_dim/P"/>
</dbReference>
<comment type="catalytic activity">
    <reaction evidence="1">
        <text>ATP + protein L-histidine = ADP + protein N-phospho-L-histidine.</text>
        <dbReference type="EC" id="2.7.13.3"/>
    </reaction>
</comment>
<sequence>MNTAIDHGPDATATAAAHRPHRVPAVLRAPLEGRTWGELLYALTGFPIATALFCIAITLTATSAGLLVTFIGVPLLAFTLAGARGMGVLERARARALLGQDVAAPEPLRLRARRSRSTGLMAWVGALLKDGTSWRHLVYALVCFPWAVLTFVTAVTLWSVGWALFTYPVWQWTLPRFAHRPGMQIWGDSHGRSFYLDTPYEIGFTCALGFAVVMASPWILRSLTQVNRLLVSGLLGPSRLAERVWELEEDRGVAEDTAAADLRRIERKLHDGAQARLAHLAVGLDMAKETALADPPSAVVMVEHAHGEVKRVLQELRDLARGIHPAILTDRGLGPALSALAARCSVPVTTEVGGLPSRPASAIEGIAYFTVSELLENISKHSGATTASVDVWRSGNRLMLRVADDGRGGALIRPGGGLAGLTDRLRAVDGVLDVDSVPGGPTVVTAELPWRP</sequence>
<dbReference type="GO" id="GO:0046983">
    <property type="term" value="F:protein dimerization activity"/>
    <property type="evidence" value="ECO:0007669"/>
    <property type="project" value="InterPro"/>
</dbReference>
<evidence type="ECO:0000313" key="13">
    <source>
        <dbReference type="Proteomes" id="UP000638313"/>
    </source>
</evidence>
<evidence type="ECO:0000259" key="10">
    <source>
        <dbReference type="Pfam" id="PF07730"/>
    </source>
</evidence>
<accession>A0A919B6R7</accession>
<feature type="transmembrane region" description="Helical" evidence="9">
    <location>
        <begin position="137"/>
        <end position="165"/>
    </location>
</feature>
<dbReference type="PANTHER" id="PTHR24421">
    <property type="entry name" value="NITRATE/NITRITE SENSOR PROTEIN NARX-RELATED"/>
    <property type="match status" value="1"/>
</dbReference>
<dbReference type="Gene3D" id="3.30.565.10">
    <property type="entry name" value="Histidine kinase-like ATPase, C-terminal domain"/>
    <property type="match status" value="1"/>
</dbReference>
<keyword evidence="9" id="KW-0472">Membrane</keyword>
<keyword evidence="3" id="KW-0597">Phosphoprotein</keyword>
<dbReference type="GO" id="GO:0016020">
    <property type="term" value="C:membrane"/>
    <property type="evidence" value="ECO:0007669"/>
    <property type="project" value="InterPro"/>
</dbReference>
<dbReference type="InterPro" id="IPR025828">
    <property type="entry name" value="Put_sensor_dom"/>
</dbReference>
<feature type="transmembrane region" description="Helical" evidence="9">
    <location>
        <begin position="202"/>
        <end position="220"/>
    </location>
</feature>
<protein>
    <recommendedName>
        <fullName evidence="2">histidine kinase</fullName>
        <ecNumber evidence="2">2.7.13.3</ecNumber>
    </recommendedName>
</protein>
<dbReference type="PANTHER" id="PTHR24421:SF10">
    <property type="entry name" value="NITRATE_NITRITE SENSOR PROTEIN NARQ"/>
    <property type="match status" value="1"/>
</dbReference>
<dbReference type="GO" id="GO:0000155">
    <property type="term" value="F:phosphorelay sensor kinase activity"/>
    <property type="evidence" value="ECO:0007669"/>
    <property type="project" value="InterPro"/>
</dbReference>
<dbReference type="InterPro" id="IPR050482">
    <property type="entry name" value="Sensor_HK_TwoCompSys"/>
</dbReference>
<organism evidence="12 13">
    <name type="scientific">Streptomyces mashuensis</name>
    <dbReference type="NCBI Taxonomy" id="33904"/>
    <lineage>
        <taxon>Bacteria</taxon>
        <taxon>Bacillati</taxon>
        <taxon>Actinomycetota</taxon>
        <taxon>Actinomycetes</taxon>
        <taxon>Kitasatosporales</taxon>
        <taxon>Streptomycetaceae</taxon>
        <taxon>Streptomyces</taxon>
    </lineage>
</organism>
<dbReference type="Proteomes" id="UP000638313">
    <property type="component" value="Unassembled WGS sequence"/>
</dbReference>
<dbReference type="EMBL" id="BNBD01000009">
    <property type="protein sequence ID" value="GHF56946.1"/>
    <property type="molecule type" value="Genomic_DNA"/>
</dbReference>
<dbReference type="SUPFAM" id="SSF55874">
    <property type="entry name" value="ATPase domain of HSP90 chaperone/DNA topoisomerase II/histidine kinase"/>
    <property type="match status" value="1"/>
</dbReference>
<keyword evidence="9" id="KW-1133">Transmembrane helix</keyword>
<evidence type="ECO:0000256" key="5">
    <source>
        <dbReference type="ARBA" id="ARBA00022741"/>
    </source>
</evidence>
<evidence type="ECO:0000313" key="12">
    <source>
        <dbReference type="EMBL" id="GHF56946.1"/>
    </source>
</evidence>
<keyword evidence="4" id="KW-0808">Transferase</keyword>
<evidence type="ECO:0000256" key="4">
    <source>
        <dbReference type="ARBA" id="ARBA00022679"/>
    </source>
</evidence>
<keyword evidence="9" id="KW-0812">Transmembrane</keyword>